<keyword evidence="1" id="KW-0472">Membrane</keyword>
<keyword evidence="1" id="KW-1133">Transmembrane helix</keyword>
<dbReference type="EMBL" id="LYBM01000048">
    <property type="protein sequence ID" value="ODA30715.1"/>
    <property type="molecule type" value="Genomic_DNA"/>
</dbReference>
<name>A0A1C3EBV5_9GAMM</name>
<reference evidence="2 3" key="1">
    <citation type="submission" date="2016-05" db="EMBL/GenBank/DDBJ databases">
        <title>Genomic Taxonomy of the Vibrionaceae.</title>
        <authorList>
            <person name="Gomez-Gil B."/>
            <person name="Enciso-Ibarra J."/>
        </authorList>
    </citation>
    <scope>NUCLEOTIDE SEQUENCE [LARGE SCALE GENOMIC DNA]</scope>
    <source>
        <strain evidence="2 3">CAIM 1920</strain>
    </source>
</reference>
<feature type="transmembrane region" description="Helical" evidence="1">
    <location>
        <begin position="89"/>
        <end position="108"/>
    </location>
</feature>
<organism evidence="2 3">
    <name type="scientific">Veronia pacifica</name>
    <dbReference type="NCBI Taxonomy" id="1080227"/>
    <lineage>
        <taxon>Bacteria</taxon>
        <taxon>Pseudomonadati</taxon>
        <taxon>Pseudomonadota</taxon>
        <taxon>Gammaproteobacteria</taxon>
        <taxon>Vibrionales</taxon>
        <taxon>Vibrionaceae</taxon>
        <taxon>Veronia</taxon>
    </lineage>
</organism>
<proteinExistence type="predicted"/>
<feature type="transmembrane region" description="Helical" evidence="1">
    <location>
        <begin position="28"/>
        <end position="50"/>
    </location>
</feature>
<dbReference type="Proteomes" id="UP000094936">
    <property type="component" value="Unassembled WGS sequence"/>
</dbReference>
<feature type="transmembrane region" description="Helical" evidence="1">
    <location>
        <begin position="56"/>
        <end position="77"/>
    </location>
</feature>
<protein>
    <submittedName>
        <fullName evidence="2">Uncharacterized protein</fullName>
    </submittedName>
</protein>
<keyword evidence="1" id="KW-0812">Transmembrane</keyword>
<evidence type="ECO:0000313" key="2">
    <source>
        <dbReference type="EMBL" id="ODA30715.1"/>
    </source>
</evidence>
<sequence length="112" mass="12900">MTKNRIFDDNECSFFEDKLKKCANRFKLTVLCCFALPFLFHFTLTSGIFAPSFLTLLVFFSAVINICVIIWGIRLSLSARIMWFKKNTCSFSTMVAFLPLSALVFQYSSYCV</sequence>
<comment type="caution">
    <text evidence="2">The sequence shown here is derived from an EMBL/GenBank/DDBJ whole genome shotgun (WGS) entry which is preliminary data.</text>
</comment>
<evidence type="ECO:0000313" key="3">
    <source>
        <dbReference type="Proteomes" id="UP000094936"/>
    </source>
</evidence>
<gene>
    <name evidence="2" type="ORF">A8L45_19385</name>
</gene>
<evidence type="ECO:0000256" key="1">
    <source>
        <dbReference type="SAM" id="Phobius"/>
    </source>
</evidence>
<dbReference type="AlphaFoldDB" id="A0A1C3EBV5"/>
<accession>A0A1C3EBV5</accession>
<keyword evidence="3" id="KW-1185">Reference proteome</keyword>